<dbReference type="CDD" id="cd20901">
    <property type="entry name" value="CC_AF10"/>
    <property type="match status" value="1"/>
</dbReference>
<feature type="compositionally biased region" description="Low complexity" evidence="5">
    <location>
        <begin position="247"/>
        <end position="262"/>
    </location>
</feature>
<keyword evidence="3" id="KW-0862">Zinc</keyword>
<dbReference type="PROSITE" id="PS01359">
    <property type="entry name" value="ZF_PHD_1"/>
    <property type="match status" value="1"/>
</dbReference>
<dbReference type="InterPro" id="IPR013083">
    <property type="entry name" value="Znf_RING/FYVE/PHD"/>
</dbReference>
<dbReference type="Gene3D" id="3.30.40.10">
    <property type="entry name" value="Zinc/RING finger domain, C3HC4 (zinc finger)"/>
    <property type="match status" value="2"/>
</dbReference>
<dbReference type="CDD" id="cd15574">
    <property type="entry name" value="PHD_AF10_AF17"/>
    <property type="match status" value="1"/>
</dbReference>
<dbReference type="CDD" id="cd15672">
    <property type="entry name" value="ePHD_AF10_like"/>
    <property type="match status" value="1"/>
</dbReference>
<dbReference type="PANTHER" id="PTHR13793">
    <property type="entry name" value="PHD FINGER PROTEINS"/>
    <property type="match status" value="1"/>
</dbReference>
<feature type="compositionally biased region" description="Polar residues" evidence="5">
    <location>
        <begin position="759"/>
        <end position="768"/>
    </location>
</feature>
<dbReference type="GO" id="GO:0031491">
    <property type="term" value="F:nucleosome binding"/>
    <property type="evidence" value="ECO:0007669"/>
    <property type="project" value="TreeGrafter"/>
</dbReference>
<evidence type="ECO:0000259" key="7">
    <source>
        <dbReference type="PROSITE" id="PS51805"/>
    </source>
</evidence>
<dbReference type="PROSITE" id="PS50016">
    <property type="entry name" value="ZF_PHD_2"/>
    <property type="match status" value="2"/>
</dbReference>
<dbReference type="InterPro" id="IPR034732">
    <property type="entry name" value="EPHD"/>
</dbReference>
<dbReference type="EMBL" id="JAWDGP010000556">
    <property type="protein sequence ID" value="KAK3799505.1"/>
    <property type="molecule type" value="Genomic_DNA"/>
</dbReference>
<feature type="region of interest" description="Disordered" evidence="5">
    <location>
        <begin position="668"/>
        <end position="768"/>
    </location>
</feature>
<dbReference type="GO" id="GO:0006357">
    <property type="term" value="P:regulation of transcription by RNA polymerase II"/>
    <property type="evidence" value="ECO:0007669"/>
    <property type="project" value="TreeGrafter"/>
</dbReference>
<feature type="compositionally biased region" description="Basic residues" evidence="5">
    <location>
        <begin position="407"/>
        <end position="416"/>
    </location>
</feature>
<feature type="compositionally biased region" description="Polar residues" evidence="5">
    <location>
        <begin position="421"/>
        <end position="432"/>
    </location>
</feature>
<dbReference type="InterPro" id="IPR001965">
    <property type="entry name" value="Znf_PHD"/>
</dbReference>
<dbReference type="PANTHER" id="PTHR13793:SF164">
    <property type="entry name" value="ALHAMBRA, ISOFORM P"/>
    <property type="match status" value="1"/>
</dbReference>
<name>A0AAE1B4K2_9GAST</name>
<proteinExistence type="predicted"/>
<evidence type="ECO:0000256" key="5">
    <source>
        <dbReference type="SAM" id="MobiDB-lite"/>
    </source>
</evidence>
<feature type="compositionally biased region" description="Low complexity" evidence="5">
    <location>
        <begin position="324"/>
        <end position="340"/>
    </location>
</feature>
<dbReference type="PROSITE" id="PS51805">
    <property type="entry name" value="EPHD"/>
    <property type="match status" value="1"/>
</dbReference>
<feature type="compositionally biased region" description="Polar residues" evidence="5">
    <location>
        <begin position="263"/>
        <end position="272"/>
    </location>
</feature>
<evidence type="ECO:0000256" key="3">
    <source>
        <dbReference type="ARBA" id="ARBA00022833"/>
    </source>
</evidence>
<gene>
    <name evidence="8" type="ORF">RRG08_052690</name>
</gene>
<dbReference type="InterPro" id="IPR049773">
    <property type="entry name" value="AF10-like_CC"/>
</dbReference>
<evidence type="ECO:0000259" key="6">
    <source>
        <dbReference type="PROSITE" id="PS50016"/>
    </source>
</evidence>
<feature type="compositionally biased region" description="Basic and acidic residues" evidence="5">
    <location>
        <begin position="397"/>
        <end position="406"/>
    </location>
</feature>
<dbReference type="InterPro" id="IPR019786">
    <property type="entry name" value="Zinc_finger_PHD-type_CS"/>
</dbReference>
<sequence>MSKKVKEMIGGCCVCSDERGWSENPLVYCDGAGCNVAVHQACYGIVQVPTGPWFCRKCESQERVARVKCELCPQRAGALKRTDTGGWCHVVCALYIPEACFANVQTMEPIVLNAVPHERFNKICYICEEQKRDTKATAGACMQCNKTTCKQYFHVTCAQAQGLLCEVTGSYENVTYCGYCSHHYKKLKNHSNVKTIPAFRPIPNENGTPDSSPEKSSPPKSEMSSKITSKPTPPSSVKAVEAEKSPQVDQSVSSTSDSVPVSCNASGNSTAHIKTDPASQVSAQVSDVSSAVSPTGGCIGEEEGQKSSCESGGGSSDHSIQEPSSSSVGVVGITSSVSASQPDKGAASSSTEQLEVDIENESIDEGLHKELPVSNALTKRHHSGSQDSSRKSHSKKQKGDSLDRKERLKKAIKKRRDLGSAGQTSSSKQQLKSPPMAASALPGHHDYCGNTFGGSPYFQSLSTSGRVSMPSLSSNGEPNQLEMDSNDLIQPPKYFPSVYAGSSSRIQDRSQDMPLSMEQLLEQQWEQGAQFLMQQGDHFDISSLLNCLHKLKGENLALEEQVKDLKSRRNHLMMVNARLALPLSLFDSNAFCTSGPGGSEEMTESTTQLSKTSSSVGSLEDISSPDDVQAPKVPLVHIPSHTNLVVEDIVSPVETPQAPLSLLPHLKPESEEAGTSSDFSYTNQTCPPQPLMYSAVNPPPPSLSAISPGSSKPVSSSLKPPSLTLSSSSFSVTLSSPTSSSLSSSMPPTLDASHIPSLSGLSLSSQTD</sequence>
<keyword evidence="9" id="KW-1185">Reference proteome</keyword>
<comment type="caution">
    <text evidence="8">The sequence shown here is derived from an EMBL/GenBank/DDBJ whole genome shotgun (WGS) entry which is preliminary data.</text>
</comment>
<accession>A0AAE1B4K2</accession>
<feature type="compositionally biased region" description="Polar residues" evidence="5">
    <location>
        <begin position="306"/>
        <end position="323"/>
    </location>
</feature>
<evidence type="ECO:0000256" key="1">
    <source>
        <dbReference type="ARBA" id="ARBA00022723"/>
    </source>
</evidence>
<evidence type="ECO:0000256" key="4">
    <source>
        <dbReference type="PROSITE-ProRule" id="PRU00146"/>
    </source>
</evidence>
<reference evidence="8" key="1">
    <citation type="journal article" date="2023" name="G3 (Bethesda)">
        <title>A reference genome for the long-term kleptoplast-retaining sea slug Elysia crispata morphotype clarki.</title>
        <authorList>
            <person name="Eastman K.E."/>
            <person name="Pendleton A.L."/>
            <person name="Shaikh M.A."/>
            <person name="Suttiyut T."/>
            <person name="Ogas R."/>
            <person name="Tomko P."/>
            <person name="Gavelis G."/>
            <person name="Widhalm J.R."/>
            <person name="Wisecaver J.H."/>
        </authorList>
    </citation>
    <scope>NUCLEOTIDE SEQUENCE</scope>
    <source>
        <strain evidence="8">ECLA1</strain>
    </source>
</reference>
<feature type="compositionally biased region" description="Low complexity" evidence="5">
    <location>
        <begin position="214"/>
        <end position="230"/>
    </location>
</feature>
<dbReference type="Pfam" id="PF13832">
    <property type="entry name" value="zf-HC5HC2H_2"/>
    <property type="match status" value="1"/>
</dbReference>
<feature type="domain" description="PHD-type" evidence="6">
    <location>
        <begin position="121"/>
        <end position="183"/>
    </location>
</feature>
<feature type="region of interest" description="Disordered" evidence="5">
    <location>
        <begin position="595"/>
        <end position="630"/>
    </location>
</feature>
<feature type="compositionally biased region" description="Low complexity" evidence="5">
    <location>
        <begin position="707"/>
        <end position="750"/>
    </location>
</feature>
<dbReference type="InterPro" id="IPR049781">
    <property type="entry name" value="AF10/AF17_PHD"/>
</dbReference>
<keyword evidence="1" id="KW-0479">Metal-binding</keyword>
<dbReference type="GO" id="GO:0042393">
    <property type="term" value="F:histone binding"/>
    <property type="evidence" value="ECO:0007669"/>
    <property type="project" value="TreeGrafter"/>
</dbReference>
<feature type="compositionally biased region" description="Polar residues" evidence="5">
    <location>
        <begin position="604"/>
        <end position="617"/>
    </location>
</feature>
<dbReference type="SMART" id="SM00249">
    <property type="entry name" value="PHD"/>
    <property type="match status" value="2"/>
</dbReference>
<dbReference type="InterPro" id="IPR011011">
    <property type="entry name" value="Znf_FYVE_PHD"/>
</dbReference>
<feature type="compositionally biased region" description="Low complexity" evidence="5">
    <location>
        <begin position="278"/>
        <end position="293"/>
    </location>
</feature>
<feature type="region of interest" description="Disordered" evidence="5">
    <location>
        <begin position="197"/>
        <end position="442"/>
    </location>
</feature>
<evidence type="ECO:0000313" key="9">
    <source>
        <dbReference type="Proteomes" id="UP001283361"/>
    </source>
</evidence>
<feature type="compositionally biased region" description="Polar residues" evidence="5">
    <location>
        <begin position="673"/>
        <end position="686"/>
    </location>
</feature>
<evidence type="ECO:0000313" key="8">
    <source>
        <dbReference type="EMBL" id="KAK3799505.1"/>
    </source>
</evidence>
<evidence type="ECO:0000256" key="2">
    <source>
        <dbReference type="ARBA" id="ARBA00022771"/>
    </source>
</evidence>
<organism evidence="8 9">
    <name type="scientific">Elysia crispata</name>
    <name type="common">lettuce slug</name>
    <dbReference type="NCBI Taxonomy" id="231223"/>
    <lineage>
        <taxon>Eukaryota</taxon>
        <taxon>Metazoa</taxon>
        <taxon>Spiralia</taxon>
        <taxon>Lophotrochozoa</taxon>
        <taxon>Mollusca</taxon>
        <taxon>Gastropoda</taxon>
        <taxon>Heterobranchia</taxon>
        <taxon>Euthyneura</taxon>
        <taxon>Panpulmonata</taxon>
        <taxon>Sacoglossa</taxon>
        <taxon>Placobranchoidea</taxon>
        <taxon>Plakobranchidae</taxon>
        <taxon>Elysia</taxon>
    </lineage>
</organism>
<dbReference type="Pfam" id="PF13831">
    <property type="entry name" value="PHD_2"/>
    <property type="match status" value="1"/>
</dbReference>
<feature type="compositionally biased region" description="Acidic residues" evidence="5">
    <location>
        <begin position="354"/>
        <end position="364"/>
    </location>
</feature>
<dbReference type="InterPro" id="IPR019787">
    <property type="entry name" value="Znf_PHD-finger"/>
</dbReference>
<dbReference type="Proteomes" id="UP001283361">
    <property type="component" value="Unassembled WGS sequence"/>
</dbReference>
<feature type="domain" description="PHD-type" evidence="7">
    <location>
        <begin position="66"/>
        <end position="184"/>
    </location>
</feature>
<dbReference type="GO" id="GO:0008270">
    <property type="term" value="F:zinc ion binding"/>
    <property type="evidence" value="ECO:0007669"/>
    <property type="project" value="UniProtKB-KW"/>
</dbReference>
<dbReference type="AlphaFoldDB" id="A0AAE1B4K2"/>
<dbReference type="FunFam" id="3.30.40.10:FF:000053">
    <property type="entry name" value="protein AF-10 isoform X2"/>
    <property type="match status" value="1"/>
</dbReference>
<feature type="domain" description="PHD-type" evidence="6">
    <location>
        <begin position="9"/>
        <end position="61"/>
    </location>
</feature>
<dbReference type="SUPFAM" id="SSF57903">
    <property type="entry name" value="FYVE/PHD zinc finger"/>
    <property type="match status" value="1"/>
</dbReference>
<protein>
    <submittedName>
        <fullName evidence="8">Uncharacterized protein</fullName>
    </submittedName>
</protein>
<dbReference type="GO" id="GO:0005634">
    <property type="term" value="C:nucleus"/>
    <property type="evidence" value="ECO:0007669"/>
    <property type="project" value="TreeGrafter"/>
</dbReference>
<keyword evidence="2 4" id="KW-0863">Zinc-finger</keyword>
<dbReference type="InterPro" id="IPR050701">
    <property type="entry name" value="Histone_Mod_Regulator"/>
</dbReference>